<feature type="compositionally biased region" description="Low complexity" evidence="2">
    <location>
        <begin position="873"/>
        <end position="882"/>
    </location>
</feature>
<dbReference type="EMBL" id="MIGC01003549">
    <property type="protein sequence ID" value="PHJ19272.1"/>
    <property type="molecule type" value="Genomic_DNA"/>
</dbReference>
<feature type="region of interest" description="Disordered" evidence="2">
    <location>
        <begin position="1011"/>
        <end position="1084"/>
    </location>
</feature>
<feature type="compositionally biased region" description="Gly residues" evidence="2">
    <location>
        <begin position="1059"/>
        <end position="1075"/>
    </location>
</feature>
<feature type="compositionally biased region" description="Low complexity" evidence="2">
    <location>
        <begin position="55"/>
        <end position="95"/>
    </location>
</feature>
<feature type="region of interest" description="Disordered" evidence="2">
    <location>
        <begin position="485"/>
        <end position="545"/>
    </location>
</feature>
<keyword evidence="4" id="KW-1185">Reference proteome</keyword>
<feature type="compositionally biased region" description="Basic and acidic residues" evidence="2">
    <location>
        <begin position="485"/>
        <end position="499"/>
    </location>
</feature>
<dbReference type="VEuPathDB" id="ToxoDB:CSUI_006900"/>
<dbReference type="RefSeq" id="XP_067920974.1">
    <property type="nucleotide sequence ID" value="XM_068067050.1"/>
</dbReference>
<feature type="compositionally biased region" description="Low complexity" evidence="2">
    <location>
        <begin position="11"/>
        <end position="44"/>
    </location>
</feature>
<accession>A0A2C6KSG3</accession>
<evidence type="ECO:0000313" key="4">
    <source>
        <dbReference type="Proteomes" id="UP000221165"/>
    </source>
</evidence>
<dbReference type="AlphaFoldDB" id="A0A2C6KSG3"/>
<feature type="region of interest" description="Disordered" evidence="2">
    <location>
        <begin position="428"/>
        <end position="461"/>
    </location>
</feature>
<feature type="coiled-coil region" evidence="1">
    <location>
        <begin position="620"/>
        <end position="647"/>
    </location>
</feature>
<gene>
    <name evidence="3" type="ORF">CSUI_006900</name>
</gene>
<keyword evidence="1" id="KW-0175">Coiled coil</keyword>
<feature type="region of interest" description="Disordered" evidence="2">
    <location>
        <begin position="872"/>
        <end position="945"/>
    </location>
</feature>
<comment type="caution">
    <text evidence="3">The sequence shown here is derived from an EMBL/GenBank/DDBJ whole genome shotgun (WGS) entry which is preliminary data.</text>
</comment>
<proteinExistence type="predicted"/>
<dbReference type="GeneID" id="94430261"/>
<feature type="compositionally biased region" description="Gly residues" evidence="2">
    <location>
        <begin position="444"/>
        <end position="453"/>
    </location>
</feature>
<feature type="coiled-coil region" evidence="1">
    <location>
        <begin position="388"/>
        <end position="422"/>
    </location>
</feature>
<dbReference type="Proteomes" id="UP000221165">
    <property type="component" value="Unassembled WGS sequence"/>
</dbReference>
<evidence type="ECO:0000256" key="2">
    <source>
        <dbReference type="SAM" id="MobiDB-lite"/>
    </source>
</evidence>
<evidence type="ECO:0000256" key="1">
    <source>
        <dbReference type="SAM" id="Coils"/>
    </source>
</evidence>
<feature type="compositionally biased region" description="Low complexity" evidence="2">
    <location>
        <begin position="428"/>
        <end position="443"/>
    </location>
</feature>
<evidence type="ECO:0000313" key="3">
    <source>
        <dbReference type="EMBL" id="PHJ19272.1"/>
    </source>
</evidence>
<organism evidence="3 4">
    <name type="scientific">Cystoisospora suis</name>
    <dbReference type="NCBI Taxonomy" id="483139"/>
    <lineage>
        <taxon>Eukaryota</taxon>
        <taxon>Sar</taxon>
        <taxon>Alveolata</taxon>
        <taxon>Apicomplexa</taxon>
        <taxon>Conoidasida</taxon>
        <taxon>Coccidia</taxon>
        <taxon>Eucoccidiorida</taxon>
        <taxon>Eimeriorina</taxon>
        <taxon>Sarcocystidae</taxon>
        <taxon>Cystoisospora</taxon>
    </lineage>
</organism>
<sequence length="1084" mass="117210">MPLEPPLVYFTTPLSSSQLPSNSSPTATPSASFSSTSCSPSSPSHGVAVAGQHHSPQPSALPLSFPSSSPVLLPLPPSTSGSSSPAASSSSSHPPCVEPTLVDEIHDHTQPQSLCHVPFLMGFIDTLLNFCDGGRGEFPYSSQPVSCYSPPGSPLRSQSASVRPRRYRTIRRTPYSRLALFPPPTPAYVSSPRHLLTSSSPPLPPLVRSYSETDADVWTGSPGAYVYASQTEEQDPYGNPLKSPASIARDMMMRSQTPYYHTVYTHAASKPRYASVPPPPRTTYTIHDTSPGAVPPSASTCYYTSHGQPQQHPIRAATGGGASEVLPAGHTYYYTSSGGERQKVTVDTPATGVALGPGRTSYTMAAAGTGEGYGGISAGGRRLYDGLIEHEEATAAALLKKEAELQRRIDEKQVQLRLLQRQLDAAAAGTTPTASSPLSAGLRAAGGGLGAGRGGEEEQEDIRKLRIDLCEKELELEELRTEMNLKKKEKTQQDLDDIMKGGGSQSTHAGGRNRERGASGDLNHPSATGRCVSCSPSSYDDQNAKRREEALKHLIEQKEEENRLLARRIEGLRDERRDMKELLIQKDRQLAAAIGSTDPDCKEASAVQLGVKAISMVQDNVELKEKIRVLEADVVSLQDEKQKREALLDETFKKLNDKRTEAAGLLEMISQRDMKIARVETFLQQRNRDYEKLQEKSRVALETERERVLRGQEEIRILEEQQVALKNVIASRDEKVLCLQNEVVRRDAIIKQLEQRTKVLTKDLDQSTLHLQQMLRASAAKDAYLHELETHLRQNEVERQTSYLAEISRTRQMALETRLKEEECRNALNEKEEVLTSVKHELNRSSHTLQQIRQAFEGIEYTDQCYRPILNVSSSSSSSSSPSPDPYLFLPSQHREISSSPSSPSQKAALAKRGEGSREFLHQSLAGGVSLPTAEGGGGRTGMVTGEKKSFFATNPGESSSSSLTAIPQRPLHESLQALHADFLLNGHTGNGDHHHLTSPVAASSPSPLLHQYSLSHQTPPAGIPSTASASPVMPPLQGAGGEGVSAYAGVLRQTTTSSGGGGGGNVRKGGGGTTAAGYQASSS</sequence>
<feature type="region of interest" description="Disordered" evidence="2">
    <location>
        <begin position="1"/>
        <end position="99"/>
    </location>
</feature>
<protein>
    <submittedName>
        <fullName evidence="3">High molecular mass nuclear</fullName>
    </submittedName>
</protein>
<reference evidence="3 4" key="1">
    <citation type="journal article" date="2017" name="Int. J. Parasitol.">
        <title>The genome of the protozoan parasite Cystoisospora suis and a reverse vaccinology approach to identify vaccine candidates.</title>
        <authorList>
            <person name="Palmieri N."/>
            <person name="Shrestha A."/>
            <person name="Ruttkowski B."/>
            <person name="Beck T."/>
            <person name="Vogl C."/>
            <person name="Tomley F."/>
            <person name="Blake D.P."/>
            <person name="Joachim A."/>
        </authorList>
    </citation>
    <scope>NUCLEOTIDE SEQUENCE [LARGE SCALE GENOMIC DNA]</scope>
    <source>
        <strain evidence="3 4">Wien I</strain>
    </source>
</reference>
<feature type="compositionally biased region" description="Basic and acidic residues" evidence="2">
    <location>
        <begin position="912"/>
        <end position="921"/>
    </location>
</feature>
<dbReference type="OrthoDB" id="332592at2759"/>
<name>A0A2C6KSG3_9APIC</name>